<feature type="transmembrane region" description="Helical" evidence="6">
    <location>
        <begin position="370"/>
        <end position="391"/>
    </location>
</feature>
<dbReference type="PROSITE" id="PS50283">
    <property type="entry name" value="NA_SOLUT_SYMP_3"/>
    <property type="match status" value="1"/>
</dbReference>
<feature type="transmembrane region" description="Helical" evidence="6">
    <location>
        <begin position="152"/>
        <end position="170"/>
    </location>
</feature>
<sequence length="468" mass="50016">MNTEHTIALWLLALAYMGIIWWKAPKQVSASGFFKGKHADGKDPSLGLLIASAAISWIFAKSIVNAADLSQAFGFWGGVGYGVYYLSFVVAGIAFYLIRTRTAYTSLPAFLRGKYGLVGMRLFLLAVGIRLYNEIWSNTKVVGSFFGPEGGSQYWLAVLVFTVFTVIYTWRGGLRSSLLTDAFQMVFAGLLLAITLFVISPPLIREWPQATPDMTGSALTFALLAFLQIFSYPFHDPVMTDRAFITSPRTMLKGFIAAGLLSGAFIVLFSLVGLYARLQGEGSGPAVLSVSAALGLPMLLIFNVMMLTSAGSTLDSTFSSAGKLSILDWKSRQAIAPNSVRRARGVIVALAILGNLPLLTIYMGDQIGPAVIAATTISGTMVMGLAPIILLSFLPTSALNFHLAFWPGLLLGGLLAFTPSIFPAWVAVGSGKYALATGVNLYGLGLCTAGFLIGSGVNLYKKKSPETT</sequence>
<feature type="transmembrane region" description="Helical" evidence="6">
    <location>
        <begin position="216"/>
        <end position="234"/>
    </location>
</feature>
<gene>
    <name evidence="7" type="ORF">QEH52_01095</name>
</gene>
<organism evidence="7 8">
    <name type="scientific">Thalassobacterium maritimum</name>
    <dbReference type="NCBI Taxonomy" id="3041265"/>
    <lineage>
        <taxon>Bacteria</taxon>
        <taxon>Pseudomonadati</taxon>
        <taxon>Verrucomicrobiota</taxon>
        <taxon>Opitutia</taxon>
        <taxon>Puniceicoccales</taxon>
        <taxon>Coraliomargaritaceae</taxon>
        <taxon>Thalassobacterium</taxon>
    </lineage>
</organism>
<evidence type="ECO:0008006" key="9">
    <source>
        <dbReference type="Google" id="ProtNLM"/>
    </source>
</evidence>
<evidence type="ECO:0000256" key="6">
    <source>
        <dbReference type="SAM" id="Phobius"/>
    </source>
</evidence>
<comment type="subcellular location">
    <subcellularLocation>
        <location evidence="1">Membrane</location>
        <topology evidence="1">Multi-pass membrane protein</topology>
    </subcellularLocation>
</comment>
<dbReference type="EMBL" id="JARXHW010000002">
    <property type="protein sequence ID" value="MDQ8206087.1"/>
    <property type="molecule type" value="Genomic_DNA"/>
</dbReference>
<feature type="transmembrane region" description="Helical" evidence="6">
    <location>
        <begin position="6"/>
        <end position="24"/>
    </location>
</feature>
<dbReference type="RefSeq" id="WP_308948077.1">
    <property type="nucleotide sequence ID" value="NZ_JARXHW010000002.1"/>
</dbReference>
<evidence type="ECO:0000256" key="4">
    <source>
        <dbReference type="ARBA" id="ARBA00022989"/>
    </source>
</evidence>
<feature type="transmembrane region" description="Helical" evidence="6">
    <location>
        <begin position="182"/>
        <end position="204"/>
    </location>
</feature>
<accession>A0ABU1AR31</accession>
<feature type="transmembrane region" description="Helical" evidence="6">
    <location>
        <begin position="73"/>
        <end position="98"/>
    </location>
</feature>
<comment type="caution">
    <text evidence="7">The sequence shown here is derived from an EMBL/GenBank/DDBJ whole genome shotgun (WGS) entry which is preliminary data.</text>
</comment>
<evidence type="ECO:0000256" key="2">
    <source>
        <dbReference type="ARBA" id="ARBA00006434"/>
    </source>
</evidence>
<dbReference type="PROSITE" id="PS00456">
    <property type="entry name" value="NA_SOLUT_SYMP_1"/>
    <property type="match status" value="1"/>
</dbReference>
<proteinExistence type="inferred from homology"/>
<evidence type="ECO:0000313" key="8">
    <source>
        <dbReference type="Proteomes" id="UP001225316"/>
    </source>
</evidence>
<feature type="transmembrane region" description="Helical" evidence="6">
    <location>
        <begin position="110"/>
        <end position="132"/>
    </location>
</feature>
<keyword evidence="8" id="KW-1185">Reference proteome</keyword>
<reference evidence="7 8" key="1">
    <citation type="submission" date="2023-04" db="EMBL/GenBank/DDBJ databases">
        <title>A novel bacteria isolated from coastal sediment.</title>
        <authorList>
            <person name="Liu X.-J."/>
            <person name="Du Z.-J."/>
        </authorList>
    </citation>
    <scope>NUCLEOTIDE SEQUENCE [LARGE SCALE GENOMIC DNA]</scope>
    <source>
        <strain evidence="7 8">SDUM461003</strain>
    </source>
</reference>
<dbReference type="InterPro" id="IPR038377">
    <property type="entry name" value="Na/Glc_symporter_sf"/>
</dbReference>
<name>A0ABU1AR31_9BACT</name>
<dbReference type="Gene3D" id="1.20.1730.10">
    <property type="entry name" value="Sodium/glucose cotransporter"/>
    <property type="match status" value="1"/>
</dbReference>
<evidence type="ECO:0000256" key="1">
    <source>
        <dbReference type="ARBA" id="ARBA00004141"/>
    </source>
</evidence>
<feature type="transmembrane region" description="Helical" evidence="6">
    <location>
        <begin position="345"/>
        <end position="364"/>
    </location>
</feature>
<evidence type="ECO:0000256" key="5">
    <source>
        <dbReference type="ARBA" id="ARBA00023136"/>
    </source>
</evidence>
<keyword evidence="3 6" id="KW-0812">Transmembrane</keyword>
<feature type="transmembrane region" description="Helical" evidence="6">
    <location>
        <begin position="282"/>
        <end position="302"/>
    </location>
</feature>
<dbReference type="InterPro" id="IPR018212">
    <property type="entry name" value="Na/solute_symporter_CS"/>
</dbReference>
<feature type="transmembrane region" description="Helical" evidence="6">
    <location>
        <begin position="439"/>
        <end position="460"/>
    </location>
</feature>
<keyword evidence="4 6" id="KW-1133">Transmembrane helix</keyword>
<feature type="transmembrane region" description="Helical" evidence="6">
    <location>
        <begin position="255"/>
        <end position="276"/>
    </location>
</feature>
<dbReference type="InterPro" id="IPR001734">
    <property type="entry name" value="Na/solute_symporter"/>
</dbReference>
<evidence type="ECO:0000313" key="7">
    <source>
        <dbReference type="EMBL" id="MDQ8206087.1"/>
    </source>
</evidence>
<feature type="transmembrane region" description="Helical" evidence="6">
    <location>
        <begin position="403"/>
        <end position="427"/>
    </location>
</feature>
<comment type="similarity">
    <text evidence="2">Belongs to the sodium:solute symporter (SSF) (TC 2.A.21) family.</text>
</comment>
<evidence type="ECO:0000256" key="3">
    <source>
        <dbReference type="ARBA" id="ARBA00022692"/>
    </source>
</evidence>
<dbReference type="Proteomes" id="UP001225316">
    <property type="component" value="Unassembled WGS sequence"/>
</dbReference>
<protein>
    <recommendedName>
        <fullName evidence="9">Na+/proline symporter</fullName>
    </recommendedName>
</protein>
<keyword evidence="5 6" id="KW-0472">Membrane</keyword>